<accession>A0A2N5D1S0</accession>
<dbReference type="GO" id="GO:0016758">
    <property type="term" value="F:hexosyltransferase activity"/>
    <property type="evidence" value="ECO:0007669"/>
    <property type="project" value="UniProtKB-ARBA"/>
</dbReference>
<organism evidence="2 3">
    <name type="scientific">Caulobacter zeae</name>
    <dbReference type="NCBI Taxonomy" id="2055137"/>
    <lineage>
        <taxon>Bacteria</taxon>
        <taxon>Pseudomonadati</taxon>
        <taxon>Pseudomonadota</taxon>
        <taxon>Alphaproteobacteria</taxon>
        <taxon>Caulobacterales</taxon>
        <taxon>Caulobacteraceae</taxon>
        <taxon>Caulobacter</taxon>
    </lineage>
</organism>
<dbReference type="Pfam" id="PF00535">
    <property type="entry name" value="Glycos_transf_2"/>
    <property type="match status" value="1"/>
</dbReference>
<dbReference type="PANTHER" id="PTHR22916:SF3">
    <property type="entry name" value="UDP-GLCNAC:BETAGAL BETA-1,3-N-ACETYLGLUCOSAMINYLTRANSFERASE-LIKE PROTEIN 1"/>
    <property type="match status" value="1"/>
</dbReference>
<evidence type="ECO:0000259" key="1">
    <source>
        <dbReference type="Pfam" id="PF00535"/>
    </source>
</evidence>
<evidence type="ECO:0000313" key="2">
    <source>
        <dbReference type="EMBL" id="PLR19991.1"/>
    </source>
</evidence>
<comment type="caution">
    <text evidence="2">The sequence shown here is derived from an EMBL/GenBank/DDBJ whole genome shotgun (WGS) entry which is preliminary data.</text>
</comment>
<dbReference type="SUPFAM" id="SSF53448">
    <property type="entry name" value="Nucleotide-diphospho-sugar transferases"/>
    <property type="match status" value="1"/>
</dbReference>
<dbReference type="InterPro" id="IPR029044">
    <property type="entry name" value="Nucleotide-diphossugar_trans"/>
</dbReference>
<dbReference type="OrthoDB" id="9806521at2"/>
<proteinExistence type="predicted"/>
<dbReference type="Gene3D" id="3.90.550.10">
    <property type="entry name" value="Spore Coat Polysaccharide Biosynthesis Protein SpsA, Chain A"/>
    <property type="match status" value="1"/>
</dbReference>
<dbReference type="PANTHER" id="PTHR22916">
    <property type="entry name" value="GLYCOSYLTRANSFERASE"/>
    <property type="match status" value="1"/>
</dbReference>
<evidence type="ECO:0000313" key="3">
    <source>
        <dbReference type="Proteomes" id="UP000234479"/>
    </source>
</evidence>
<dbReference type="EMBL" id="PJRS01000047">
    <property type="protein sequence ID" value="PLR19991.1"/>
    <property type="molecule type" value="Genomic_DNA"/>
</dbReference>
<reference evidence="2 3" key="1">
    <citation type="submission" date="2017-12" db="EMBL/GenBank/DDBJ databases">
        <title>The genome sequence of Caulobacter sp. 410.</title>
        <authorList>
            <person name="Gao J."/>
            <person name="Mao X."/>
            <person name="Sun J."/>
        </authorList>
    </citation>
    <scope>NUCLEOTIDE SEQUENCE [LARGE SCALE GENOMIC DNA]</scope>
    <source>
        <strain evidence="2 3">410</strain>
    </source>
</reference>
<gene>
    <name evidence="2" type="ORF">SGCZBJ_22950</name>
</gene>
<dbReference type="AlphaFoldDB" id="A0A2N5D1S0"/>
<sequence length="313" mass="33241">MAKSPLSPVLRISVPKISVLVNNYNYAAYLPACIDSVLSQDYPDFELIVVDDGSTDGSREIIGAYGDRLVPVLKENGGQASSFNAGFAAATGEILCLLDADDAFLPGKLSRLAEIYAGEGVDWCFDRVTTDEAAGAPGELATKPVDYRQGLGRGRFPSIPVPTSGLTFRRGLLSQILPMPVAQDVVLSDNYLKFAASYLGAGVLVDTPLTFQRIHATNRYTGAVQASPLRSRIMIATGLELARRYPGLKSLGASLAAGGFAQGELSGKALREQLAVATNAAPNPRLAALDLWWRVTMKRARASLAPRKAAKAG</sequence>
<dbReference type="Proteomes" id="UP000234479">
    <property type="component" value="Unassembled WGS sequence"/>
</dbReference>
<keyword evidence="3" id="KW-1185">Reference proteome</keyword>
<dbReference type="CDD" id="cd00761">
    <property type="entry name" value="Glyco_tranf_GTA_type"/>
    <property type="match status" value="1"/>
</dbReference>
<keyword evidence="2" id="KW-0808">Transferase</keyword>
<name>A0A2N5D1S0_9CAUL</name>
<dbReference type="RefSeq" id="WP_101720246.1">
    <property type="nucleotide sequence ID" value="NZ_PJRS01000047.1"/>
</dbReference>
<dbReference type="InterPro" id="IPR001173">
    <property type="entry name" value="Glyco_trans_2-like"/>
</dbReference>
<feature type="domain" description="Glycosyltransferase 2-like" evidence="1">
    <location>
        <begin position="18"/>
        <end position="173"/>
    </location>
</feature>
<protein>
    <submittedName>
        <fullName evidence="2">Glycosyl transferase</fullName>
    </submittedName>
</protein>